<evidence type="ECO:0000313" key="1">
    <source>
        <dbReference type="EMBL" id="MFB9066015.1"/>
    </source>
</evidence>
<protein>
    <submittedName>
        <fullName evidence="1">Uncharacterized protein</fullName>
    </submittedName>
</protein>
<comment type="caution">
    <text evidence="1">The sequence shown here is derived from an EMBL/GenBank/DDBJ whole genome shotgun (WGS) entry which is preliminary data.</text>
</comment>
<dbReference type="RefSeq" id="WP_290259866.1">
    <property type="nucleotide sequence ID" value="NZ_JAUFQQ010000003.1"/>
</dbReference>
<dbReference type="EMBL" id="JBHMEX010000058">
    <property type="protein sequence ID" value="MFB9066015.1"/>
    <property type="molecule type" value="Genomic_DNA"/>
</dbReference>
<gene>
    <name evidence="1" type="ORF">ACFFUQ_18505</name>
</gene>
<dbReference type="Proteomes" id="UP001589589">
    <property type="component" value="Unassembled WGS sequence"/>
</dbReference>
<reference evidence="1 2" key="1">
    <citation type="submission" date="2024-09" db="EMBL/GenBank/DDBJ databases">
        <authorList>
            <person name="Sun Q."/>
            <person name="Mori K."/>
        </authorList>
    </citation>
    <scope>NUCLEOTIDE SEQUENCE [LARGE SCALE GENOMIC DNA]</scope>
    <source>
        <strain evidence="1 2">CECT 7908</strain>
    </source>
</reference>
<keyword evidence="2" id="KW-1185">Reference proteome</keyword>
<name>A0ABV5FR33_9FLAO</name>
<organism evidence="1 2">
    <name type="scientific">Flavobacterium branchiarum</name>
    <dbReference type="NCBI Taxonomy" id="1114870"/>
    <lineage>
        <taxon>Bacteria</taxon>
        <taxon>Pseudomonadati</taxon>
        <taxon>Bacteroidota</taxon>
        <taxon>Flavobacteriia</taxon>
        <taxon>Flavobacteriales</taxon>
        <taxon>Flavobacteriaceae</taxon>
        <taxon>Flavobacterium</taxon>
    </lineage>
</organism>
<evidence type="ECO:0000313" key="2">
    <source>
        <dbReference type="Proteomes" id="UP001589589"/>
    </source>
</evidence>
<accession>A0ABV5FR33</accession>
<proteinExistence type="predicted"/>
<sequence>MKTQEENHDSQHQTNVMLATAKFLSALCLEGEYRDQPDYLSEIFEDILKTEIGDDLDMRTKMIGCIKTSKMLANALEQFTDQQIQRACTEIIEIE</sequence>